<keyword evidence="2" id="KW-1185">Reference proteome</keyword>
<reference evidence="2" key="1">
    <citation type="submission" date="2024-04" db="EMBL/GenBank/DDBJ databases">
        <title>Salinicola lusitanus LLJ914,a marine bacterium isolated from the Okinawa Trough.</title>
        <authorList>
            <person name="Li J."/>
        </authorList>
    </citation>
    <scope>NUCLEOTIDE SEQUENCE [LARGE SCALE GENOMIC DNA]</scope>
</reference>
<protein>
    <submittedName>
        <fullName evidence="1">Uncharacterized protein</fullName>
    </submittedName>
</protein>
<name>A0AAW0PQ76_9GOBI</name>
<dbReference type="EMBL" id="JBBPFD010000003">
    <property type="protein sequence ID" value="KAK7933173.1"/>
    <property type="molecule type" value="Genomic_DNA"/>
</dbReference>
<organism evidence="1 2">
    <name type="scientific">Mugilogobius chulae</name>
    <name type="common">yellowstripe goby</name>
    <dbReference type="NCBI Taxonomy" id="88201"/>
    <lineage>
        <taxon>Eukaryota</taxon>
        <taxon>Metazoa</taxon>
        <taxon>Chordata</taxon>
        <taxon>Craniata</taxon>
        <taxon>Vertebrata</taxon>
        <taxon>Euteleostomi</taxon>
        <taxon>Actinopterygii</taxon>
        <taxon>Neopterygii</taxon>
        <taxon>Teleostei</taxon>
        <taxon>Neoteleostei</taxon>
        <taxon>Acanthomorphata</taxon>
        <taxon>Gobiaria</taxon>
        <taxon>Gobiiformes</taxon>
        <taxon>Gobioidei</taxon>
        <taxon>Gobiidae</taxon>
        <taxon>Gobionellinae</taxon>
        <taxon>Mugilogobius</taxon>
    </lineage>
</organism>
<dbReference type="AlphaFoldDB" id="A0AAW0PQ76"/>
<comment type="caution">
    <text evidence="1">The sequence shown here is derived from an EMBL/GenBank/DDBJ whole genome shotgun (WGS) entry which is preliminary data.</text>
</comment>
<sequence>MENRPLDGGQLQRRTRRDWKGSECPFLKTAELSSLHLHPPQMKCGLTLLHPSLHRLRSKLRKKRMLHHPQPTMMLLDLLPLLLSVSGNNATCHKKQSTTLCLEFNSTKLFSSMCFGRECRKFLSSILK</sequence>
<evidence type="ECO:0000313" key="1">
    <source>
        <dbReference type="EMBL" id="KAK7933173.1"/>
    </source>
</evidence>
<accession>A0AAW0PQ76</accession>
<dbReference type="Proteomes" id="UP001460270">
    <property type="component" value="Unassembled WGS sequence"/>
</dbReference>
<gene>
    <name evidence="1" type="ORF">WMY93_004069</name>
</gene>
<proteinExistence type="predicted"/>
<evidence type="ECO:0000313" key="2">
    <source>
        <dbReference type="Proteomes" id="UP001460270"/>
    </source>
</evidence>